<dbReference type="OrthoDB" id="3263816at2759"/>
<evidence type="ECO:0000313" key="1">
    <source>
        <dbReference type="EMBL" id="KIM31530.1"/>
    </source>
</evidence>
<dbReference type="EMBL" id="KN824282">
    <property type="protein sequence ID" value="KIM31530.1"/>
    <property type="molecule type" value="Genomic_DNA"/>
</dbReference>
<organism evidence="1 2">
    <name type="scientific">Serendipita vermifera MAFF 305830</name>
    <dbReference type="NCBI Taxonomy" id="933852"/>
    <lineage>
        <taxon>Eukaryota</taxon>
        <taxon>Fungi</taxon>
        <taxon>Dikarya</taxon>
        <taxon>Basidiomycota</taxon>
        <taxon>Agaricomycotina</taxon>
        <taxon>Agaricomycetes</taxon>
        <taxon>Sebacinales</taxon>
        <taxon>Serendipitaceae</taxon>
        <taxon>Serendipita</taxon>
    </lineage>
</organism>
<keyword evidence="2" id="KW-1185">Reference proteome</keyword>
<reference evidence="2" key="2">
    <citation type="submission" date="2015-01" db="EMBL/GenBank/DDBJ databases">
        <title>Evolutionary Origins and Diversification of the Mycorrhizal Mutualists.</title>
        <authorList>
            <consortium name="DOE Joint Genome Institute"/>
            <consortium name="Mycorrhizal Genomics Consortium"/>
            <person name="Kohler A."/>
            <person name="Kuo A."/>
            <person name="Nagy L.G."/>
            <person name="Floudas D."/>
            <person name="Copeland A."/>
            <person name="Barry K.W."/>
            <person name="Cichocki N."/>
            <person name="Veneault-Fourrey C."/>
            <person name="LaButti K."/>
            <person name="Lindquist E.A."/>
            <person name="Lipzen A."/>
            <person name="Lundell T."/>
            <person name="Morin E."/>
            <person name="Murat C."/>
            <person name="Riley R."/>
            <person name="Ohm R."/>
            <person name="Sun H."/>
            <person name="Tunlid A."/>
            <person name="Henrissat B."/>
            <person name="Grigoriev I.V."/>
            <person name="Hibbett D.S."/>
            <person name="Martin F."/>
        </authorList>
    </citation>
    <scope>NUCLEOTIDE SEQUENCE [LARGE SCALE GENOMIC DNA]</scope>
    <source>
        <strain evidence="2">MAFF 305830</strain>
    </source>
</reference>
<dbReference type="Proteomes" id="UP000054097">
    <property type="component" value="Unassembled WGS sequence"/>
</dbReference>
<accession>A0A0C3B3Y6</accession>
<feature type="non-terminal residue" evidence="1">
    <location>
        <position position="1"/>
    </location>
</feature>
<dbReference type="HOGENOM" id="CLU_807896_0_0_1"/>
<dbReference type="AlphaFoldDB" id="A0A0C3B3Y6"/>
<proteinExistence type="predicted"/>
<name>A0A0C3B3Y6_SERVB</name>
<gene>
    <name evidence="1" type="ORF">M408DRAFT_65098</name>
</gene>
<evidence type="ECO:0000313" key="2">
    <source>
        <dbReference type="Proteomes" id="UP000054097"/>
    </source>
</evidence>
<reference evidence="1 2" key="1">
    <citation type="submission" date="2014-04" db="EMBL/GenBank/DDBJ databases">
        <authorList>
            <consortium name="DOE Joint Genome Institute"/>
            <person name="Kuo A."/>
            <person name="Zuccaro A."/>
            <person name="Kohler A."/>
            <person name="Nagy L.G."/>
            <person name="Floudas D."/>
            <person name="Copeland A."/>
            <person name="Barry K.W."/>
            <person name="Cichocki N."/>
            <person name="Veneault-Fourrey C."/>
            <person name="LaButti K."/>
            <person name="Lindquist E.A."/>
            <person name="Lipzen A."/>
            <person name="Lundell T."/>
            <person name="Morin E."/>
            <person name="Murat C."/>
            <person name="Sun H."/>
            <person name="Tunlid A."/>
            <person name="Henrissat B."/>
            <person name="Grigoriev I.V."/>
            <person name="Hibbett D.S."/>
            <person name="Martin F."/>
            <person name="Nordberg H.P."/>
            <person name="Cantor M.N."/>
            <person name="Hua S.X."/>
        </authorList>
    </citation>
    <scope>NUCLEOTIDE SEQUENCE [LARGE SCALE GENOMIC DNA]</scope>
    <source>
        <strain evidence="1 2">MAFF 305830</strain>
    </source>
</reference>
<protein>
    <submittedName>
        <fullName evidence="1">Uncharacterized protein</fullName>
    </submittedName>
</protein>
<sequence length="344" mass="39288">LPAEVLRQIILLLVIDPDRPTTFSKNALLPLVSTSKALRAVSTEFLYGSMDLFEASFGLRHRVLPSDTIITLFHDLITPTVPSFIRSGVRRLLIRDRDRKAFQTSSGPANLSGILNRVQNLRSIHFDGHFYHPNTMEAELDVLSTSRLNQTLVNLTFLSCDPHSPIFPRFLAQGHWTNLTRIHYSSLLDYGPSPFARFQSSTDPLFPYLSTFVMKHSNKDSTNFKHVLAFLTLHRDTLERLSVATFGHFVYDINTVRPDYEHESDSWEAKECTEALWECLPNLHKLRLLDLGVDVTYGVYAPDRVIRIPSLRAVSLHTEVASQVLHFYHEHKAQIHPVCKICFP</sequence>